<name>A0A0C9WEL9_9AGAM</name>
<dbReference type="InterPro" id="IPR011009">
    <property type="entry name" value="Kinase-like_dom_sf"/>
</dbReference>
<accession>A0A0C9WEL9</accession>
<dbReference type="PANTHER" id="PTHR38248">
    <property type="entry name" value="FUNK1 6"/>
    <property type="match status" value="1"/>
</dbReference>
<evidence type="ECO:0000313" key="2">
    <source>
        <dbReference type="EMBL" id="KIJ64031.1"/>
    </source>
</evidence>
<dbReference type="PROSITE" id="PS00109">
    <property type="entry name" value="PROTEIN_KINASE_TYR"/>
    <property type="match status" value="1"/>
</dbReference>
<protein>
    <recommendedName>
        <fullName evidence="1">Protein kinase domain-containing protein</fullName>
    </recommendedName>
</protein>
<dbReference type="EMBL" id="KN839848">
    <property type="protein sequence ID" value="KIJ64031.1"/>
    <property type="molecule type" value="Genomic_DNA"/>
</dbReference>
<dbReference type="AlphaFoldDB" id="A0A0C9WEL9"/>
<dbReference type="GO" id="GO:0005524">
    <property type="term" value="F:ATP binding"/>
    <property type="evidence" value="ECO:0007669"/>
    <property type="project" value="InterPro"/>
</dbReference>
<dbReference type="InterPro" id="IPR000719">
    <property type="entry name" value="Prot_kinase_dom"/>
</dbReference>
<dbReference type="HOGENOM" id="CLU_014277_1_1_1"/>
<dbReference type="PROSITE" id="PS50011">
    <property type="entry name" value="PROTEIN_KINASE_DOM"/>
    <property type="match status" value="1"/>
</dbReference>
<organism evidence="2 3">
    <name type="scientific">Hydnomerulius pinastri MD-312</name>
    <dbReference type="NCBI Taxonomy" id="994086"/>
    <lineage>
        <taxon>Eukaryota</taxon>
        <taxon>Fungi</taxon>
        <taxon>Dikarya</taxon>
        <taxon>Basidiomycota</taxon>
        <taxon>Agaricomycotina</taxon>
        <taxon>Agaricomycetes</taxon>
        <taxon>Agaricomycetidae</taxon>
        <taxon>Boletales</taxon>
        <taxon>Boletales incertae sedis</taxon>
        <taxon>Leucogyrophana</taxon>
    </lineage>
</organism>
<feature type="domain" description="Protein kinase" evidence="1">
    <location>
        <begin position="1"/>
        <end position="345"/>
    </location>
</feature>
<gene>
    <name evidence="2" type="ORF">HYDPIDRAFT_112548</name>
</gene>
<dbReference type="InterPro" id="IPR040976">
    <property type="entry name" value="Pkinase_fungal"/>
</dbReference>
<dbReference type="Pfam" id="PF17667">
    <property type="entry name" value="Pkinase_fungal"/>
    <property type="match status" value="1"/>
</dbReference>
<dbReference type="Proteomes" id="UP000053820">
    <property type="component" value="Unassembled WGS sequence"/>
</dbReference>
<dbReference type="SUPFAM" id="SSF56112">
    <property type="entry name" value="Protein kinase-like (PK-like)"/>
    <property type="match status" value="1"/>
</dbReference>
<dbReference type="PANTHER" id="PTHR38248:SF2">
    <property type="entry name" value="FUNK1 11"/>
    <property type="match status" value="1"/>
</dbReference>
<dbReference type="OrthoDB" id="5569250at2759"/>
<proteinExistence type="predicted"/>
<dbReference type="GO" id="GO:0004672">
    <property type="term" value="F:protein kinase activity"/>
    <property type="evidence" value="ECO:0007669"/>
    <property type="project" value="InterPro"/>
</dbReference>
<dbReference type="InterPro" id="IPR008266">
    <property type="entry name" value="Tyr_kinase_AS"/>
</dbReference>
<dbReference type="Gene3D" id="1.10.510.10">
    <property type="entry name" value="Transferase(Phosphotransferase) domain 1"/>
    <property type="match status" value="1"/>
</dbReference>
<reference evidence="2 3" key="1">
    <citation type="submission" date="2014-04" db="EMBL/GenBank/DDBJ databases">
        <title>Evolutionary Origins and Diversification of the Mycorrhizal Mutualists.</title>
        <authorList>
            <consortium name="DOE Joint Genome Institute"/>
            <consortium name="Mycorrhizal Genomics Consortium"/>
            <person name="Kohler A."/>
            <person name="Kuo A."/>
            <person name="Nagy L.G."/>
            <person name="Floudas D."/>
            <person name="Copeland A."/>
            <person name="Barry K.W."/>
            <person name="Cichocki N."/>
            <person name="Veneault-Fourrey C."/>
            <person name="LaButti K."/>
            <person name="Lindquist E.A."/>
            <person name="Lipzen A."/>
            <person name="Lundell T."/>
            <person name="Morin E."/>
            <person name="Murat C."/>
            <person name="Riley R."/>
            <person name="Ohm R."/>
            <person name="Sun H."/>
            <person name="Tunlid A."/>
            <person name="Henrissat B."/>
            <person name="Grigoriev I.V."/>
            <person name="Hibbett D.S."/>
            <person name="Martin F."/>
        </authorList>
    </citation>
    <scope>NUCLEOTIDE SEQUENCE [LARGE SCALE GENOMIC DNA]</scope>
    <source>
        <strain evidence="2 3">MD-312</strain>
    </source>
</reference>
<evidence type="ECO:0000313" key="3">
    <source>
        <dbReference type="Proteomes" id="UP000053820"/>
    </source>
</evidence>
<evidence type="ECO:0000259" key="1">
    <source>
        <dbReference type="PROSITE" id="PS50011"/>
    </source>
</evidence>
<sequence length="369" mass="42128">MSWQETDRKKDRDAVRDILTKFRRQRDGEMVTTDVVRNILEKGWDKHVLFPATPPVKIESHSALTTIRAFTQGEAKAGGVEDRVLEVSWTPLKRPVQYFWSVQDFVKGLIGALRGHQFLTHLGILHRDVSESNMVLAIFPSNPRGYIMDFDMAVTYGKEQHPDKQLCIPEDILSSLDTMRGPTSSGRGPYRAARTGTTPYTSLRVLSGSWDHSHFDDIESFFYVLLLFFSSYRGPLPAHQLFEAHKRSFTVDPTAPRLPHIAPWPPRFQNWAESATEAPSSKHSLMTRDLCLSVMATIRQAVSERWGSESEPVIMKLVEDSLKLFHDSPRQVHHEQFIQVLDQWLEQYPIPEEGQNSCPFKDANGEQAV</sequence>
<keyword evidence="3" id="KW-1185">Reference proteome</keyword>